<protein>
    <submittedName>
        <fullName evidence="1">Uncharacterized protein</fullName>
    </submittedName>
</protein>
<proteinExistence type="predicted"/>
<organism evidence="1 2">
    <name type="scientific">Rangifer tarandus platyrhynchus</name>
    <name type="common">Svalbard reindeer</name>
    <dbReference type="NCBI Taxonomy" id="3082113"/>
    <lineage>
        <taxon>Eukaryota</taxon>
        <taxon>Metazoa</taxon>
        <taxon>Chordata</taxon>
        <taxon>Craniata</taxon>
        <taxon>Vertebrata</taxon>
        <taxon>Euteleostomi</taxon>
        <taxon>Mammalia</taxon>
        <taxon>Eutheria</taxon>
        <taxon>Laurasiatheria</taxon>
        <taxon>Artiodactyla</taxon>
        <taxon>Ruminantia</taxon>
        <taxon>Pecora</taxon>
        <taxon>Cervidae</taxon>
        <taxon>Odocoileinae</taxon>
        <taxon>Rangifer</taxon>
    </lineage>
</organism>
<dbReference type="EMBL" id="OX596085">
    <property type="protein sequence ID" value="CAM9303290.1"/>
    <property type="molecule type" value="Genomic_DNA"/>
</dbReference>
<accession>A0AC59Y1P7</accession>
<reference evidence="1" key="1">
    <citation type="submission" date="2023-05" db="EMBL/GenBank/DDBJ databases">
        <authorList>
            <consortium name="ELIXIR-Norway"/>
        </authorList>
    </citation>
    <scope>NUCLEOTIDE SEQUENCE</scope>
</reference>
<evidence type="ECO:0000313" key="2">
    <source>
        <dbReference type="Proteomes" id="UP001162501"/>
    </source>
</evidence>
<name>A0AC59Y1P7_RANTA</name>
<dbReference type="Proteomes" id="UP001162501">
    <property type="component" value="Chromosome 1"/>
</dbReference>
<evidence type="ECO:0000313" key="1">
    <source>
        <dbReference type="EMBL" id="CAM9303290.1"/>
    </source>
</evidence>
<sequence>MGTFVLLELPLQHSPCSCWDSLPARLRKGAGPDMAAHSGAFLASPWDSGLDPGGDSRWNCVGGSTGWAGDGLWAESPGRNFPCRLHARLQSCGPSPHRSAALGT</sequence>
<gene>
    <name evidence="1" type="ORF">MRATA1EN22A_LOCUS680</name>
</gene>
<reference evidence="1" key="2">
    <citation type="submission" date="2025-03" db="EMBL/GenBank/DDBJ databases">
        <authorList>
            <consortium name="ELIXIR-Norway"/>
            <consortium name="Elixir Norway"/>
        </authorList>
    </citation>
    <scope>NUCLEOTIDE SEQUENCE</scope>
</reference>